<feature type="transmembrane region" description="Helical" evidence="9">
    <location>
        <begin position="41"/>
        <end position="60"/>
    </location>
</feature>
<dbReference type="PANTHER" id="PTHR45826:SF2">
    <property type="entry name" value="AMINO ACID TRANSPORTER"/>
    <property type="match status" value="1"/>
</dbReference>
<dbReference type="EMBL" id="GBEZ01021081">
    <property type="protein sequence ID" value="JAC65642.1"/>
    <property type="molecule type" value="Transcribed_RNA"/>
</dbReference>
<comment type="subcellular location">
    <subcellularLocation>
        <location evidence="1">Cell membrane</location>
        <topology evidence="1">Multi-pass membrane protein</topology>
    </subcellularLocation>
</comment>
<evidence type="ECO:0000256" key="4">
    <source>
        <dbReference type="ARBA" id="ARBA00022692"/>
    </source>
</evidence>
<feature type="transmembrane region" description="Helical" evidence="9">
    <location>
        <begin position="183"/>
        <end position="203"/>
    </location>
</feature>
<organism evidence="10">
    <name type="scientific">Tetraselmis sp. GSL018</name>
    <dbReference type="NCBI Taxonomy" id="582737"/>
    <lineage>
        <taxon>Eukaryota</taxon>
        <taxon>Viridiplantae</taxon>
        <taxon>Chlorophyta</taxon>
        <taxon>core chlorophytes</taxon>
        <taxon>Chlorodendrophyceae</taxon>
        <taxon>Chlorodendrales</taxon>
        <taxon>Chlorodendraceae</taxon>
        <taxon>Tetraselmis</taxon>
    </lineage>
</organism>
<feature type="region of interest" description="Disordered" evidence="8">
    <location>
        <begin position="247"/>
        <end position="282"/>
    </location>
</feature>
<dbReference type="GO" id="GO:0005886">
    <property type="term" value="C:plasma membrane"/>
    <property type="evidence" value="ECO:0007669"/>
    <property type="project" value="UniProtKB-SubCell"/>
</dbReference>
<comment type="similarity">
    <text evidence="7">Belongs to the amino acid-polyamine-organocation (APC) superfamily. Polyamine:cation symporter (PHS) (TC 2.A.3.12) family.</text>
</comment>
<dbReference type="Pfam" id="PF13520">
    <property type="entry name" value="AA_permease_2"/>
    <property type="match status" value="1"/>
</dbReference>
<evidence type="ECO:0000256" key="9">
    <source>
        <dbReference type="SAM" id="Phobius"/>
    </source>
</evidence>
<feature type="compositionally biased region" description="Basic residues" evidence="8">
    <location>
        <begin position="259"/>
        <end position="278"/>
    </location>
</feature>
<evidence type="ECO:0000256" key="7">
    <source>
        <dbReference type="ARBA" id="ARBA00024041"/>
    </source>
</evidence>
<keyword evidence="3" id="KW-1003">Cell membrane</keyword>
<reference evidence="10" key="1">
    <citation type="submission" date="2014-05" db="EMBL/GenBank/DDBJ databases">
        <title>The transcriptome of the halophilic microalga Tetraselmis sp. GSL018 isolated from the Great Salt Lake, Utah.</title>
        <authorList>
            <person name="Jinkerson R.E."/>
            <person name="D'Adamo S."/>
            <person name="Posewitz M.C."/>
        </authorList>
    </citation>
    <scope>NUCLEOTIDE SEQUENCE</scope>
    <source>
        <strain evidence="10">GSL018</strain>
    </source>
</reference>
<evidence type="ECO:0000256" key="3">
    <source>
        <dbReference type="ARBA" id="ARBA00022475"/>
    </source>
</evidence>
<keyword evidence="5 9" id="KW-1133">Transmembrane helix</keyword>
<feature type="transmembrane region" description="Helical" evidence="9">
    <location>
        <begin position="72"/>
        <end position="94"/>
    </location>
</feature>
<evidence type="ECO:0000256" key="5">
    <source>
        <dbReference type="ARBA" id="ARBA00022989"/>
    </source>
</evidence>
<dbReference type="AlphaFoldDB" id="A0A061QYC5"/>
<gene>
    <name evidence="10" type="ORF">TSPGSL018_15598</name>
</gene>
<protein>
    <submittedName>
        <fullName evidence="10">Amino acid transporter</fullName>
    </submittedName>
</protein>
<proteinExistence type="inferred from homology"/>
<accession>A0A061QYC5</accession>
<sequence>MGIHEAATGANGPQGDSNGPAEVYDLEPLISNSIRPHRHRVLKLLPLVALIFYEVSGGPFGIEDAVSTGGPLLSLLGFIVLPVIWSIPEALVTAELASTFPENSGYVAWVTEAFGPFWGFLEGLFSWISGVTDNAIYPVMFLTYLDTAWPAADLMSHKRTFLVGISSVLTLMNWRGLTLVGGLAVAFTFVIIVPFAILVVLGAPQIKPSNWLRVDWETVDWGGYINVMFWNLNYWDSASTLACRRGRGPGEDVPTGARRGGRARHSHVSAAARRRPRRGAGDEGLDAGLLLRRRRHGRRQVARCPDGCRGCRQPARAVPGGDVQRLLSAPGDVGAGDAAKVSLRPVAVRDSDGWPPALLRRDHHHDLLP</sequence>
<keyword evidence="4 9" id="KW-0812">Transmembrane</keyword>
<dbReference type="PANTHER" id="PTHR45826">
    <property type="entry name" value="POLYAMINE TRANSPORTER PUT1"/>
    <property type="match status" value="1"/>
</dbReference>
<dbReference type="InterPro" id="IPR002293">
    <property type="entry name" value="AA/rel_permease1"/>
</dbReference>
<dbReference type="GO" id="GO:0015203">
    <property type="term" value="F:polyamine transmembrane transporter activity"/>
    <property type="evidence" value="ECO:0007669"/>
    <property type="project" value="UniProtKB-ARBA"/>
</dbReference>
<dbReference type="Gene3D" id="1.20.1740.10">
    <property type="entry name" value="Amino acid/polyamine transporter I"/>
    <property type="match status" value="1"/>
</dbReference>
<evidence type="ECO:0000256" key="2">
    <source>
        <dbReference type="ARBA" id="ARBA00022448"/>
    </source>
</evidence>
<evidence type="ECO:0000256" key="6">
    <source>
        <dbReference type="ARBA" id="ARBA00023136"/>
    </source>
</evidence>
<name>A0A061QYC5_9CHLO</name>
<evidence type="ECO:0000256" key="8">
    <source>
        <dbReference type="SAM" id="MobiDB-lite"/>
    </source>
</evidence>
<evidence type="ECO:0000313" key="10">
    <source>
        <dbReference type="EMBL" id="JAC65642.1"/>
    </source>
</evidence>
<dbReference type="InterPro" id="IPR044566">
    <property type="entry name" value="RMV1-like"/>
</dbReference>
<keyword evidence="6 9" id="KW-0472">Membrane</keyword>
<feature type="transmembrane region" description="Helical" evidence="9">
    <location>
        <begin position="106"/>
        <end position="129"/>
    </location>
</feature>
<keyword evidence="2" id="KW-0813">Transport</keyword>
<evidence type="ECO:0000256" key="1">
    <source>
        <dbReference type="ARBA" id="ARBA00004651"/>
    </source>
</evidence>